<keyword evidence="7" id="KW-0807">Transducer</keyword>
<feature type="region of interest" description="Disordered" evidence="8">
    <location>
        <begin position="363"/>
        <end position="390"/>
    </location>
</feature>
<dbReference type="SUPFAM" id="SSF81321">
    <property type="entry name" value="Family A G protein-coupled receptor-like"/>
    <property type="match status" value="1"/>
</dbReference>
<comment type="caution">
    <text evidence="10">The sequence shown here is derived from an EMBL/GenBank/DDBJ whole genome shotgun (WGS) entry which is preliminary data.</text>
</comment>
<dbReference type="PANTHER" id="PTHR45695:SF9">
    <property type="entry name" value="LEUCOKININ RECEPTOR"/>
    <property type="match status" value="1"/>
</dbReference>
<feature type="transmembrane region" description="Helical" evidence="9">
    <location>
        <begin position="270"/>
        <end position="291"/>
    </location>
</feature>
<dbReference type="GO" id="GO:0004930">
    <property type="term" value="F:G protein-coupled receptor activity"/>
    <property type="evidence" value="ECO:0007669"/>
    <property type="project" value="UniProtKB-KW"/>
</dbReference>
<name>A0A6S7G1X7_PARCT</name>
<protein>
    <submittedName>
        <fullName evidence="10">Neuropeptide FF receptor 2-like</fullName>
    </submittedName>
</protein>
<feature type="transmembrane region" description="Helical" evidence="9">
    <location>
        <begin position="44"/>
        <end position="71"/>
    </location>
</feature>
<dbReference type="Pfam" id="PF00001">
    <property type="entry name" value="7tm_1"/>
    <property type="match status" value="1"/>
</dbReference>
<dbReference type="InterPro" id="IPR017452">
    <property type="entry name" value="GPCR_Rhodpsn_7TM"/>
</dbReference>
<evidence type="ECO:0000256" key="9">
    <source>
        <dbReference type="SAM" id="Phobius"/>
    </source>
</evidence>
<evidence type="ECO:0000313" key="10">
    <source>
        <dbReference type="EMBL" id="CAB3982819.1"/>
    </source>
</evidence>
<feature type="region of interest" description="Disordered" evidence="8">
    <location>
        <begin position="415"/>
        <end position="438"/>
    </location>
</feature>
<feature type="transmembrane region" description="Helical" evidence="9">
    <location>
        <begin position="92"/>
        <end position="113"/>
    </location>
</feature>
<sequence>MGALLPIVLGTFSEGDRKQGLVGSRGTGLSMSSGHEEDMSGLHIWFHVHSALLGIIFLSTLVLNTLLILVLRKMKSRRSNRDCASYNIERSYMYLLFHLALADMLGVILNIPFDIFRNASIVYYFTSAGCKMLPPFQLASTTAQAGTYVALSYHRFRAIVHPIRAKLTVYKSLIMITIIWFISICLSMPFAIVHRFNETSSSCYEEWTASAGNIYTFAIFVVQYAAPVSLMAVFYVTIARTLHDHRIAKERINVPIQDDIRSHKHIVKMLVTIVTVYGVCMLPHHIFWIVIGLEDVNPTVREVVSSIIYLFTYSNSVANPLVFFYYSKESRYHLRRFFNKLPCARTIDVPFEIKKWSATWSGVSKSDSQRPHDRNSSKEHLKLDKLFPPKPGDSDLGVSLPWEAQVMTSHASSGSYRDYLSSPPLHPHSISPEDPLEHTNYTTNPFLYAVIPEGTHTNPSETTLDILHEQEESFTDDNACAEDVSEVCEDDDPGEETGGCGEPKCENGSEDSVDSTGGYMSEHDQEGMSEIKDEGEVPWDEEETETASDSDEDDTARVQHMIERMIKDIRQELNQDGDGAMNGMRKLEDILNLNESSSNGEWYGEGLNGDTVKDMTGYQDSEEDILGLKKHLESLPETRM</sequence>
<keyword evidence="6 10" id="KW-0675">Receptor</keyword>
<accession>A0A6S7G1X7</accession>
<feature type="transmembrane region" description="Helical" evidence="9">
    <location>
        <begin position="214"/>
        <end position="236"/>
    </location>
</feature>
<feature type="region of interest" description="Disordered" evidence="8">
    <location>
        <begin position="487"/>
        <end position="555"/>
    </location>
</feature>
<dbReference type="OrthoDB" id="5953793at2759"/>
<evidence type="ECO:0000256" key="2">
    <source>
        <dbReference type="ARBA" id="ARBA00022692"/>
    </source>
</evidence>
<keyword evidence="5 9" id="KW-0472">Membrane</keyword>
<gene>
    <name evidence="10" type="ORF">PACLA_8A037057</name>
</gene>
<evidence type="ECO:0000313" key="11">
    <source>
        <dbReference type="Proteomes" id="UP001152795"/>
    </source>
</evidence>
<keyword evidence="11" id="KW-1185">Reference proteome</keyword>
<feature type="transmembrane region" description="Helical" evidence="9">
    <location>
        <begin position="133"/>
        <end position="151"/>
    </location>
</feature>
<dbReference type="PRINTS" id="PR00237">
    <property type="entry name" value="GPCRRHODOPSN"/>
</dbReference>
<keyword evidence="2 9" id="KW-0812">Transmembrane</keyword>
<dbReference type="AlphaFoldDB" id="A0A6S7G1X7"/>
<comment type="subcellular location">
    <subcellularLocation>
        <location evidence="1">Membrane</location>
        <topology evidence="1">Multi-pass membrane protein</topology>
    </subcellularLocation>
</comment>
<evidence type="ECO:0000256" key="3">
    <source>
        <dbReference type="ARBA" id="ARBA00022989"/>
    </source>
</evidence>
<keyword evidence="4" id="KW-0297">G-protein coupled receptor</keyword>
<evidence type="ECO:0000256" key="1">
    <source>
        <dbReference type="ARBA" id="ARBA00004141"/>
    </source>
</evidence>
<reference evidence="10" key="1">
    <citation type="submission" date="2020-04" db="EMBL/GenBank/DDBJ databases">
        <authorList>
            <person name="Alioto T."/>
            <person name="Alioto T."/>
            <person name="Gomez Garrido J."/>
        </authorList>
    </citation>
    <scope>NUCLEOTIDE SEQUENCE</scope>
    <source>
        <strain evidence="10">A484AB</strain>
    </source>
</reference>
<dbReference type="EMBL" id="CACRXK020000544">
    <property type="protein sequence ID" value="CAB3982819.1"/>
    <property type="molecule type" value="Genomic_DNA"/>
</dbReference>
<keyword evidence="3 9" id="KW-1133">Transmembrane helix</keyword>
<feature type="compositionally biased region" description="Acidic residues" evidence="8">
    <location>
        <begin position="536"/>
        <end position="554"/>
    </location>
</feature>
<evidence type="ECO:0000256" key="6">
    <source>
        <dbReference type="ARBA" id="ARBA00023170"/>
    </source>
</evidence>
<dbReference type="Proteomes" id="UP001152795">
    <property type="component" value="Unassembled WGS sequence"/>
</dbReference>
<feature type="compositionally biased region" description="Basic and acidic residues" evidence="8">
    <location>
        <begin position="521"/>
        <end position="535"/>
    </location>
</feature>
<feature type="compositionally biased region" description="Basic and acidic residues" evidence="8">
    <location>
        <begin position="367"/>
        <end position="387"/>
    </location>
</feature>
<evidence type="ECO:0000256" key="4">
    <source>
        <dbReference type="ARBA" id="ARBA00023040"/>
    </source>
</evidence>
<dbReference type="PANTHER" id="PTHR45695">
    <property type="entry name" value="LEUCOKININ RECEPTOR-RELATED"/>
    <property type="match status" value="1"/>
</dbReference>
<organism evidence="10 11">
    <name type="scientific">Paramuricea clavata</name>
    <name type="common">Red gorgonian</name>
    <name type="synonym">Violescent sea-whip</name>
    <dbReference type="NCBI Taxonomy" id="317549"/>
    <lineage>
        <taxon>Eukaryota</taxon>
        <taxon>Metazoa</taxon>
        <taxon>Cnidaria</taxon>
        <taxon>Anthozoa</taxon>
        <taxon>Octocorallia</taxon>
        <taxon>Malacalcyonacea</taxon>
        <taxon>Plexauridae</taxon>
        <taxon>Paramuricea</taxon>
    </lineage>
</organism>
<dbReference type="Gene3D" id="1.20.1070.10">
    <property type="entry name" value="Rhodopsin 7-helix transmembrane proteins"/>
    <property type="match status" value="1"/>
</dbReference>
<dbReference type="PROSITE" id="PS50262">
    <property type="entry name" value="G_PROTEIN_RECEP_F1_2"/>
    <property type="match status" value="1"/>
</dbReference>
<feature type="compositionally biased region" description="Low complexity" evidence="8">
    <location>
        <begin position="420"/>
        <end position="432"/>
    </location>
</feature>
<feature type="transmembrane region" description="Helical" evidence="9">
    <location>
        <begin position="172"/>
        <end position="194"/>
    </location>
</feature>
<dbReference type="GO" id="GO:0005886">
    <property type="term" value="C:plasma membrane"/>
    <property type="evidence" value="ECO:0007669"/>
    <property type="project" value="TreeGrafter"/>
</dbReference>
<proteinExistence type="predicted"/>
<evidence type="ECO:0000256" key="8">
    <source>
        <dbReference type="SAM" id="MobiDB-lite"/>
    </source>
</evidence>
<evidence type="ECO:0000256" key="7">
    <source>
        <dbReference type="ARBA" id="ARBA00023224"/>
    </source>
</evidence>
<dbReference type="CDD" id="cd00637">
    <property type="entry name" value="7tm_classA_rhodopsin-like"/>
    <property type="match status" value="1"/>
</dbReference>
<evidence type="ECO:0000256" key="5">
    <source>
        <dbReference type="ARBA" id="ARBA00023136"/>
    </source>
</evidence>
<dbReference type="InterPro" id="IPR000276">
    <property type="entry name" value="GPCR_Rhodpsn"/>
</dbReference>
<feature type="transmembrane region" description="Helical" evidence="9">
    <location>
        <begin position="303"/>
        <end position="326"/>
    </location>
</feature>